<proteinExistence type="predicted"/>
<accession>A0A5D3K0Q8</accession>
<evidence type="ECO:0008006" key="4">
    <source>
        <dbReference type="Google" id="ProtNLM"/>
    </source>
</evidence>
<sequence length="118" mass="12747">MIATGTSVVASEAIAQAGLKRIAIVAPSVPVEKIRTYPHYARVLTELNGLGFVEGKNLVVDTYSGRGERNAFGDLARAVVARNPDAILTSGPLYLWRSNQRPQPSRSLSWSRTQSHSG</sequence>
<dbReference type="AlphaFoldDB" id="A0A5D3K0Q8"/>
<dbReference type="Gene3D" id="3.40.50.2300">
    <property type="match status" value="1"/>
</dbReference>
<evidence type="ECO:0000313" key="2">
    <source>
        <dbReference type="EMBL" id="TYL86540.1"/>
    </source>
</evidence>
<reference evidence="2 3" key="1">
    <citation type="submission" date="2019-08" db="EMBL/GenBank/DDBJ databases">
        <title>Bradyrhizobium hipponensis sp. nov., a rhizobium isolated from a Lupinus angustifolius root nodule in Tunisia.</title>
        <authorList>
            <person name="Off K."/>
            <person name="Rejili M."/>
            <person name="Mars M."/>
            <person name="Brachmann A."/>
            <person name="Marin M."/>
        </authorList>
    </citation>
    <scope>NUCLEOTIDE SEQUENCE [LARGE SCALE GENOMIC DNA]</scope>
    <source>
        <strain evidence="2 3">CTAW71</strain>
    </source>
</reference>
<dbReference type="RefSeq" id="WP_148778101.1">
    <property type="nucleotide sequence ID" value="NZ_VSSS01000079.1"/>
</dbReference>
<comment type="caution">
    <text evidence="2">The sequence shown here is derived from an EMBL/GenBank/DDBJ whole genome shotgun (WGS) entry which is preliminary data.</text>
</comment>
<dbReference type="Proteomes" id="UP000324758">
    <property type="component" value="Unassembled WGS sequence"/>
</dbReference>
<name>A0A5D3K0Q8_9BRAD</name>
<evidence type="ECO:0000256" key="1">
    <source>
        <dbReference type="SAM" id="MobiDB-lite"/>
    </source>
</evidence>
<feature type="region of interest" description="Disordered" evidence="1">
    <location>
        <begin position="99"/>
        <end position="118"/>
    </location>
</feature>
<keyword evidence="3" id="KW-1185">Reference proteome</keyword>
<protein>
    <recommendedName>
        <fullName evidence="4">ABC transporter substrate-binding protein</fullName>
    </recommendedName>
</protein>
<dbReference type="EMBL" id="VSSS01000079">
    <property type="protein sequence ID" value="TYL86540.1"/>
    <property type="molecule type" value="Genomic_DNA"/>
</dbReference>
<gene>
    <name evidence="2" type="ORF">FXB40_41905</name>
</gene>
<evidence type="ECO:0000313" key="3">
    <source>
        <dbReference type="Proteomes" id="UP000324758"/>
    </source>
</evidence>
<organism evidence="2 3">
    <name type="scientific">Bradyrhizobium rifense</name>
    <dbReference type="NCBI Taxonomy" id="515499"/>
    <lineage>
        <taxon>Bacteria</taxon>
        <taxon>Pseudomonadati</taxon>
        <taxon>Pseudomonadota</taxon>
        <taxon>Alphaproteobacteria</taxon>
        <taxon>Hyphomicrobiales</taxon>
        <taxon>Nitrobacteraceae</taxon>
        <taxon>Bradyrhizobium</taxon>
    </lineage>
</organism>